<dbReference type="EMBL" id="CAXHTB010000024">
    <property type="protein sequence ID" value="CAL0332339.1"/>
    <property type="molecule type" value="Genomic_DNA"/>
</dbReference>
<comment type="caution">
    <text evidence="3">The sequence shown here is derived from an EMBL/GenBank/DDBJ whole genome shotgun (WGS) entry which is preliminary data.</text>
</comment>
<feature type="compositionally biased region" description="Polar residues" evidence="2">
    <location>
        <begin position="60"/>
        <end position="79"/>
    </location>
</feature>
<name>A0AAV1YHB6_LUPLU</name>
<organism evidence="3 4">
    <name type="scientific">Lupinus luteus</name>
    <name type="common">European yellow lupine</name>
    <dbReference type="NCBI Taxonomy" id="3873"/>
    <lineage>
        <taxon>Eukaryota</taxon>
        <taxon>Viridiplantae</taxon>
        <taxon>Streptophyta</taxon>
        <taxon>Embryophyta</taxon>
        <taxon>Tracheophyta</taxon>
        <taxon>Spermatophyta</taxon>
        <taxon>Magnoliopsida</taxon>
        <taxon>eudicotyledons</taxon>
        <taxon>Gunneridae</taxon>
        <taxon>Pentapetalae</taxon>
        <taxon>rosids</taxon>
        <taxon>fabids</taxon>
        <taxon>Fabales</taxon>
        <taxon>Fabaceae</taxon>
        <taxon>Papilionoideae</taxon>
        <taxon>50 kb inversion clade</taxon>
        <taxon>genistoids sensu lato</taxon>
        <taxon>core genistoids</taxon>
        <taxon>Genisteae</taxon>
        <taxon>Lupinus</taxon>
    </lineage>
</organism>
<evidence type="ECO:0000313" key="3">
    <source>
        <dbReference type="EMBL" id="CAL0332339.1"/>
    </source>
</evidence>
<accession>A0AAV1YHB6</accession>
<dbReference type="PANTHER" id="PTHR35099:SF10">
    <property type="entry name" value="BZIP DOMAIN-CONTAINING PROTEIN"/>
    <property type="match status" value="1"/>
</dbReference>
<sequence>MSNDDWVNLAISDDSIVGNLLLLLLHQPPSPPPPPPPHHHHHLHWTVRQRRSRSVPRNKPQPTTSPTAPLSWSGATSESGGAVDEDSSHRNKHVGISRSEIANPSEITTSKKLKRKKTLTELKEEENLLFRERRILKNELASLRATVEKHRATNESLKRMKLDLESSQNSKTATTTIQISGKPVSTKNIRHKVLDDDSAVSAANASFKTQEIGNQEYMFVLPDLNMPVEENLIFNAMH</sequence>
<keyword evidence="4" id="KW-1185">Reference proteome</keyword>
<dbReference type="Proteomes" id="UP001497480">
    <property type="component" value="Unassembled WGS sequence"/>
</dbReference>
<dbReference type="PANTHER" id="PTHR35099">
    <property type="entry name" value="OS02G0182700 PROTEIN"/>
    <property type="match status" value="1"/>
</dbReference>
<evidence type="ECO:0000313" key="4">
    <source>
        <dbReference type="Proteomes" id="UP001497480"/>
    </source>
</evidence>
<gene>
    <name evidence="3" type="ORF">LLUT_LOCUS33399</name>
</gene>
<reference evidence="3 4" key="1">
    <citation type="submission" date="2024-03" db="EMBL/GenBank/DDBJ databases">
        <authorList>
            <person name="Martinez-Hernandez J."/>
        </authorList>
    </citation>
    <scope>NUCLEOTIDE SEQUENCE [LARGE SCALE GENOMIC DNA]</scope>
</reference>
<protein>
    <recommendedName>
        <fullName evidence="5">BZIP domain-containing protein</fullName>
    </recommendedName>
</protein>
<feature type="coiled-coil region" evidence="1">
    <location>
        <begin position="119"/>
        <end position="160"/>
    </location>
</feature>
<keyword evidence="1" id="KW-0175">Coiled coil</keyword>
<proteinExistence type="predicted"/>
<evidence type="ECO:0000256" key="2">
    <source>
        <dbReference type="SAM" id="MobiDB-lite"/>
    </source>
</evidence>
<evidence type="ECO:0000256" key="1">
    <source>
        <dbReference type="SAM" id="Coils"/>
    </source>
</evidence>
<evidence type="ECO:0008006" key="5">
    <source>
        <dbReference type="Google" id="ProtNLM"/>
    </source>
</evidence>
<feature type="compositionally biased region" description="Basic residues" evidence="2">
    <location>
        <begin position="37"/>
        <end position="56"/>
    </location>
</feature>
<dbReference type="AlphaFoldDB" id="A0AAV1YHB6"/>
<feature type="region of interest" description="Disordered" evidence="2">
    <location>
        <begin position="28"/>
        <end position="113"/>
    </location>
</feature>